<dbReference type="InterPro" id="IPR013525">
    <property type="entry name" value="ABC2_TM"/>
</dbReference>
<dbReference type="EMBL" id="CM017692">
    <property type="protein sequence ID" value="TYH19666.1"/>
    <property type="molecule type" value="Genomic_DNA"/>
</dbReference>
<dbReference type="InterPro" id="IPR003593">
    <property type="entry name" value="AAA+_ATPase"/>
</dbReference>
<keyword evidence="9 10" id="KW-0472">Membrane</keyword>
<feature type="transmembrane region" description="Helical" evidence="10">
    <location>
        <begin position="1185"/>
        <end position="1203"/>
    </location>
</feature>
<dbReference type="GO" id="GO:0140359">
    <property type="term" value="F:ABC-type transporter activity"/>
    <property type="evidence" value="ECO:0007669"/>
    <property type="project" value="InterPro"/>
</dbReference>
<organism evidence="12 13">
    <name type="scientific">Gossypium darwinii</name>
    <name type="common">Darwin's cotton</name>
    <name type="synonym">Gossypium barbadense var. darwinii</name>
    <dbReference type="NCBI Taxonomy" id="34276"/>
    <lineage>
        <taxon>Eukaryota</taxon>
        <taxon>Viridiplantae</taxon>
        <taxon>Streptophyta</taxon>
        <taxon>Embryophyta</taxon>
        <taxon>Tracheophyta</taxon>
        <taxon>Spermatophyta</taxon>
        <taxon>Magnoliopsida</taxon>
        <taxon>eudicotyledons</taxon>
        <taxon>Gunneridae</taxon>
        <taxon>Pentapetalae</taxon>
        <taxon>rosids</taxon>
        <taxon>malvids</taxon>
        <taxon>Malvales</taxon>
        <taxon>Malvaceae</taxon>
        <taxon>Malvoideae</taxon>
        <taxon>Gossypium</taxon>
    </lineage>
</organism>
<evidence type="ECO:0000259" key="11">
    <source>
        <dbReference type="PROSITE" id="PS50893"/>
    </source>
</evidence>
<dbReference type="SMART" id="SM00382">
    <property type="entry name" value="AAA"/>
    <property type="match status" value="2"/>
</dbReference>
<feature type="transmembrane region" description="Helical" evidence="10">
    <location>
        <begin position="610"/>
        <end position="636"/>
    </location>
</feature>
<feature type="transmembrane region" description="Helical" evidence="10">
    <location>
        <begin position="505"/>
        <end position="529"/>
    </location>
</feature>
<dbReference type="CDD" id="cd03232">
    <property type="entry name" value="ABCG_PDR_domain2"/>
    <property type="match status" value="1"/>
</dbReference>
<keyword evidence="8 10" id="KW-1133">Transmembrane helix</keyword>
<keyword evidence="4 10" id="KW-0812">Transmembrane</keyword>
<evidence type="ECO:0000313" key="13">
    <source>
        <dbReference type="Proteomes" id="UP000323506"/>
    </source>
</evidence>
<protein>
    <recommendedName>
        <fullName evidence="11">ABC transporter domain-containing protein</fullName>
    </recommendedName>
</protein>
<dbReference type="Pfam" id="PF00005">
    <property type="entry name" value="ABC_tran"/>
    <property type="match status" value="2"/>
</dbReference>
<feature type="transmembrane region" description="Helical" evidence="10">
    <location>
        <begin position="575"/>
        <end position="598"/>
    </location>
</feature>
<dbReference type="InterPro" id="IPR003439">
    <property type="entry name" value="ABC_transporter-like_ATP-bd"/>
</dbReference>
<dbReference type="InterPro" id="IPR034003">
    <property type="entry name" value="ABCG_PDR_2"/>
</dbReference>
<gene>
    <name evidence="12" type="ORF">ES288_A05G369800v1</name>
</gene>
<dbReference type="PRINTS" id="PR00830">
    <property type="entry name" value="ENDOLAPTASE"/>
</dbReference>
<feature type="domain" description="ABC transporter" evidence="11">
    <location>
        <begin position="141"/>
        <end position="392"/>
    </location>
</feature>
<keyword evidence="6" id="KW-0547">Nucleotide-binding</keyword>
<keyword evidence="3" id="KW-0813">Transport</keyword>
<evidence type="ECO:0000256" key="7">
    <source>
        <dbReference type="ARBA" id="ARBA00022840"/>
    </source>
</evidence>
<dbReference type="Pfam" id="PF01061">
    <property type="entry name" value="ABC2_membrane"/>
    <property type="match status" value="3"/>
</dbReference>
<dbReference type="SUPFAM" id="SSF52540">
    <property type="entry name" value="P-loop containing nucleoside triphosphate hydrolases"/>
    <property type="match status" value="2"/>
</dbReference>
<evidence type="ECO:0000256" key="3">
    <source>
        <dbReference type="ARBA" id="ARBA00022448"/>
    </source>
</evidence>
<evidence type="ECO:0000256" key="8">
    <source>
        <dbReference type="ARBA" id="ARBA00022989"/>
    </source>
</evidence>
<keyword evidence="7" id="KW-0067">ATP-binding</keyword>
<dbReference type="GO" id="GO:0005524">
    <property type="term" value="F:ATP binding"/>
    <property type="evidence" value="ECO:0007669"/>
    <property type="project" value="UniProtKB-KW"/>
</dbReference>
<dbReference type="Pfam" id="PF19055">
    <property type="entry name" value="ABC2_membrane_7"/>
    <property type="match status" value="2"/>
</dbReference>
<feature type="transmembrane region" description="Helical" evidence="10">
    <location>
        <begin position="1266"/>
        <end position="1284"/>
    </location>
</feature>
<evidence type="ECO:0000256" key="10">
    <source>
        <dbReference type="SAM" id="Phobius"/>
    </source>
</evidence>
<dbReference type="InterPro" id="IPR013581">
    <property type="entry name" value="PDR_assoc"/>
</dbReference>
<evidence type="ECO:0000256" key="5">
    <source>
        <dbReference type="ARBA" id="ARBA00022737"/>
    </source>
</evidence>
<dbReference type="Pfam" id="PF08370">
    <property type="entry name" value="PDR_assoc"/>
    <property type="match status" value="1"/>
</dbReference>
<feature type="transmembrane region" description="Helical" evidence="10">
    <location>
        <begin position="696"/>
        <end position="723"/>
    </location>
</feature>
<dbReference type="Gene3D" id="3.40.50.300">
    <property type="entry name" value="P-loop containing nucleotide triphosphate hydrolases"/>
    <property type="match status" value="2"/>
</dbReference>
<dbReference type="FunFam" id="3.40.50.300:FF:000179">
    <property type="entry name" value="ABC transporter G family member 34"/>
    <property type="match status" value="1"/>
</dbReference>
<evidence type="ECO:0000256" key="1">
    <source>
        <dbReference type="ARBA" id="ARBA00004141"/>
    </source>
</evidence>
<dbReference type="GO" id="GO:0016887">
    <property type="term" value="F:ATP hydrolysis activity"/>
    <property type="evidence" value="ECO:0007669"/>
    <property type="project" value="InterPro"/>
</dbReference>
<dbReference type="Proteomes" id="UP000323506">
    <property type="component" value="Chromosome A05"/>
</dbReference>
<feature type="transmembrane region" description="Helical" evidence="10">
    <location>
        <begin position="1238"/>
        <end position="1259"/>
    </location>
</feature>
<evidence type="ECO:0000256" key="6">
    <source>
        <dbReference type="ARBA" id="ARBA00022741"/>
    </source>
</evidence>
<dbReference type="GO" id="GO:0005886">
    <property type="term" value="C:plasma membrane"/>
    <property type="evidence" value="ECO:0007669"/>
    <property type="project" value="UniProtKB-ARBA"/>
</dbReference>
<evidence type="ECO:0000256" key="2">
    <source>
        <dbReference type="ARBA" id="ARBA00006012"/>
    </source>
</evidence>
<feature type="domain" description="ABC transporter" evidence="11">
    <location>
        <begin position="773"/>
        <end position="1026"/>
    </location>
</feature>
<keyword evidence="5" id="KW-0677">Repeat</keyword>
<accession>A0A5D2GQF7</accession>
<feature type="transmembrane region" description="Helical" evidence="10">
    <location>
        <begin position="1210"/>
        <end position="1232"/>
    </location>
</feature>
<evidence type="ECO:0000313" key="12">
    <source>
        <dbReference type="EMBL" id="TYH19666.1"/>
    </source>
</evidence>
<dbReference type="FunFam" id="3.40.50.300:FF:000059">
    <property type="entry name" value="ABC transporter G family member 40"/>
    <property type="match status" value="1"/>
</dbReference>
<reference evidence="12 13" key="1">
    <citation type="submission" date="2019-06" db="EMBL/GenBank/DDBJ databases">
        <title>WGS assembly of Gossypium darwinii.</title>
        <authorList>
            <person name="Chen Z.J."/>
            <person name="Sreedasyam A."/>
            <person name="Ando A."/>
            <person name="Song Q."/>
            <person name="De L."/>
            <person name="Hulse-Kemp A."/>
            <person name="Ding M."/>
            <person name="Ye W."/>
            <person name="Kirkbride R."/>
            <person name="Jenkins J."/>
            <person name="Plott C."/>
            <person name="Lovell J."/>
            <person name="Lin Y.-M."/>
            <person name="Vaughn R."/>
            <person name="Liu B."/>
            <person name="Li W."/>
            <person name="Simpson S."/>
            <person name="Scheffler B."/>
            <person name="Saski C."/>
            <person name="Grover C."/>
            <person name="Hu G."/>
            <person name="Conover J."/>
            <person name="Carlson J."/>
            <person name="Shu S."/>
            <person name="Boston L."/>
            <person name="Williams M."/>
            <person name="Peterson D."/>
            <person name="Mcgee K."/>
            <person name="Jones D."/>
            <person name="Wendel J."/>
            <person name="Stelly D."/>
            <person name="Grimwood J."/>
            <person name="Schmutz J."/>
        </authorList>
    </citation>
    <scope>NUCLEOTIDE SEQUENCE [LARGE SCALE GENOMIC DNA]</scope>
    <source>
        <strain evidence="12">1808015.09</strain>
    </source>
</reference>
<proteinExistence type="inferred from homology"/>
<comment type="similarity">
    <text evidence="2">Belongs to the ABC transporter superfamily. ABCG family. PDR (TC 3.A.1.205) subfamily.</text>
</comment>
<dbReference type="PROSITE" id="PS50893">
    <property type="entry name" value="ABC_TRANSPORTER_2"/>
    <property type="match status" value="2"/>
</dbReference>
<name>A0A5D2GQF7_GOSDA</name>
<dbReference type="InterPro" id="IPR043926">
    <property type="entry name" value="ABCG_dom"/>
</dbReference>
<keyword evidence="13" id="KW-1185">Reference proteome</keyword>
<dbReference type="InterPro" id="IPR027417">
    <property type="entry name" value="P-loop_NTPase"/>
</dbReference>
<evidence type="ECO:0000256" key="9">
    <source>
        <dbReference type="ARBA" id="ARBA00023136"/>
    </source>
</evidence>
<sequence length="1349" mass="151815">MHIYTEGEACRYKFIVETGNYCVELVSMERVYGEMESQCSTDKGDGTVAGFGRGVEVVDIKKLSAEERHVLIEKLIKNIEKDNLRLLHKTRKRLDRVGVKLPTVEVRYRNLSVEAECDVVHGKPLPTLWNCLLSVLCYPAVRLFGFKTHRAKISIINNVSGIIKPGRMSLLLGPPGCGKTSLLKALSANLNGSLKVSGEVSYNGYKLEEFLTVRETLDFSARCQGLGNRQELMMEVSRREKEAGIVPYPDIDAYMKATWASRTLQTDYILKILGLDICAGTIVGDALQRGISGGQKKRVTTGEVIVGPIKTLFMDEITNGLDSSTAFQIVSCLQQLVHITDATLLVALLQPSPETFELFDDIILMAEGKILYHGPRDAVVEFFESCGFRCPQRKEIVDFLQEVLSKKDQAQYWYNTELPYSYFSADVFSEKFRASPLRKRIEEDLSEPYDKSQCHKNALSFNFYSVSRWEIFRACMSREVVIIAIVTMTSFRKSDMDIDALHANYYLGAIFYAVLILVVDEFSELAVTVSRLSSFYKQKTLGFYPAWAFAIPCIILKIPVSFFQSLVWTSVGSNALDSLGCCMLTIASTTSLTYYVIGYSPQVWRFFRQFLMYFTMQVSSASLFRFLASIVCGFIMPQSSMPSWLRWVFWVSPVTYSTIGLSGNELHAPRWQRVQETNSTLGQEILKSHGFDFEDYFFWISIAVLLGFALVWNIGFTLALSFLNPPGSSRVVISHEKLSSIRKGDSLNGSDKEDVSKKEESRRMVLPFDPSTLTFQNLQYCVDTPQEMRKGGNAYRKLKILSDITGAARPGVLTALMEATGAGKTTLLDVLAGRKTIGYIEGEIRVNGYPKVQETFVRISGYCEQNDVHSPQITVKESLIFSAWLRLPACIDSKTKTEFVQEVIETIELGGVKDALVGTPGLRGLSTEQRKRLTIAVELVANPSIIFMDEPTTGLAARAAAIVMRAVKNVADTGRTIVCTIHQPTNDIFESFDELIFLKPGGSVIYYGPIGPHSSKVTEYFENIPGVPKIKDNCNPATWILEVASASAERELGIDFAEIYKNSALYENNIELVRELSNPASGPGSREVHFPTQFAQNYWGQIKISLILGLLFWNQGTKINNQQSLFNIFGSMYGAVIFLGCNSGSAVQPFVATERVIMYRERFAGMYCSWCYTLAQVLIEIPYLFTQAVVFVILTYSMIGYYVTTYKVFWYFYAIFSTLLGFNYLGMLLVALTPNVAIAGALTSFFYPLFNLFSGFLLPKSKIPGWWIWMYYLVPTSWTLDVLMTSQYGDLNDEIVVYTQTTTIAKLLDQYFGFGNHHIMLSAVVLSSYPLIYSSLFVFFIKRLNFERR</sequence>
<feature type="transmembrane region" description="Helical" evidence="10">
    <location>
        <begin position="541"/>
        <end position="563"/>
    </location>
</feature>
<dbReference type="PANTHER" id="PTHR19241">
    <property type="entry name" value="ATP-BINDING CASSETTE TRANSPORTER"/>
    <property type="match status" value="1"/>
</dbReference>
<comment type="subcellular location">
    <subcellularLocation>
        <location evidence="1">Membrane</location>
        <topology evidence="1">Multi-pass membrane protein</topology>
    </subcellularLocation>
</comment>
<evidence type="ECO:0000256" key="4">
    <source>
        <dbReference type="ARBA" id="ARBA00022692"/>
    </source>
</evidence>
<feature type="transmembrane region" description="Helical" evidence="10">
    <location>
        <begin position="1319"/>
        <end position="1341"/>
    </location>
</feature>